<name>A0A2P5DCY1_PARAD</name>
<feature type="non-terminal residue" evidence="1">
    <location>
        <position position="87"/>
    </location>
</feature>
<dbReference type="Proteomes" id="UP000237105">
    <property type="component" value="Unassembled WGS sequence"/>
</dbReference>
<sequence length="87" mass="9632">MEVLYPLSSPTQLTSSSACPKEVAIGDRAIIRAIWMQGEALEGDDIHQNFRRFWPPPTTVGPTVSEFSYSLSSLSAFDRPPLLISHL</sequence>
<accession>A0A2P5DCY1</accession>
<keyword evidence="2" id="KW-1185">Reference proteome</keyword>
<reference evidence="2" key="1">
    <citation type="submission" date="2016-06" db="EMBL/GenBank/DDBJ databases">
        <title>Parallel loss of symbiosis genes in relatives of nitrogen-fixing non-legume Parasponia.</title>
        <authorList>
            <person name="Van Velzen R."/>
            <person name="Holmer R."/>
            <person name="Bu F."/>
            <person name="Rutten L."/>
            <person name="Van Zeijl A."/>
            <person name="Liu W."/>
            <person name="Santuari L."/>
            <person name="Cao Q."/>
            <person name="Sharma T."/>
            <person name="Shen D."/>
            <person name="Roswanjaya Y."/>
            <person name="Wardhani T."/>
            <person name="Kalhor M.S."/>
            <person name="Jansen J."/>
            <person name="Van den Hoogen J."/>
            <person name="Gungor B."/>
            <person name="Hartog M."/>
            <person name="Hontelez J."/>
            <person name="Verver J."/>
            <person name="Yang W.-C."/>
            <person name="Schijlen E."/>
            <person name="Repin R."/>
            <person name="Schilthuizen M."/>
            <person name="Schranz E."/>
            <person name="Heidstra R."/>
            <person name="Miyata K."/>
            <person name="Fedorova E."/>
            <person name="Kohlen W."/>
            <person name="Bisseling T."/>
            <person name="Smit S."/>
            <person name="Geurts R."/>
        </authorList>
    </citation>
    <scope>NUCLEOTIDE SEQUENCE [LARGE SCALE GENOMIC DNA]</scope>
    <source>
        <strain evidence="2">cv. WU1-14</strain>
    </source>
</reference>
<comment type="caution">
    <text evidence="1">The sequence shown here is derived from an EMBL/GenBank/DDBJ whole genome shotgun (WGS) entry which is preliminary data.</text>
</comment>
<organism evidence="1 2">
    <name type="scientific">Parasponia andersonii</name>
    <name type="common">Sponia andersonii</name>
    <dbReference type="NCBI Taxonomy" id="3476"/>
    <lineage>
        <taxon>Eukaryota</taxon>
        <taxon>Viridiplantae</taxon>
        <taxon>Streptophyta</taxon>
        <taxon>Embryophyta</taxon>
        <taxon>Tracheophyta</taxon>
        <taxon>Spermatophyta</taxon>
        <taxon>Magnoliopsida</taxon>
        <taxon>eudicotyledons</taxon>
        <taxon>Gunneridae</taxon>
        <taxon>Pentapetalae</taxon>
        <taxon>rosids</taxon>
        <taxon>fabids</taxon>
        <taxon>Rosales</taxon>
        <taxon>Cannabaceae</taxon>
        <taxon>Parasponia</taxon>
    </lineage>
</organism>
<evidence type="ECO:0000313" key="1">
    <source>
        <dbReference type="EMBL" id="PON71149.1"/>
    </source>
</evidence>
<protein>
    <submittedName>
        <fullName evidence="1">Uncharacterized protein</fullName>
    </submittedName>
</protein>
<dbReference type="EMBL" id="JXTB01000046">
    <property type="protein sequence ID" value="PON71149.1"/>
    <property type="molecule type" value="Genomic_DNA"/>
</dbReference>
<dbReference type="AlphaFoldDB" id="A0A2P5DCY1"/>
<proteinExistence type="predicted"/>
<evidence type="ECO:0000313" key="2">
    <source>
        <dbReference type="Proteomes" id="UP000237105"/>
    </source>
</evidence>
<gene>
    <name evidence="1" type="ORF">PanWU01x14_075880</name>
</gene>